<evidence type="ECO:0000256" key="10">
    <source>
        <dbReference type="PIRSR" id="PIRSR000350-4"/>
    </source>
</evidence>
<sequence>MSENHFDFLVLGGGSGGIATARRAAKYGVKVGLIEKTRMGGTCVNVGCVPKKVMWNAATIKEALHAAPFYGFEGADKVTYHWPTIKKNRDAYIARLNGIYNNMLAGSNVKSINGWGKFTGPRQLEVDGQVYTADNILIATGGYPQIPQVPGAELGITSDGFFDLAELPKSVAVIGAGYIAVELVGILNTLGSKSSLVIRHDHFLRTFDDIVAHKLQEQMVTDGINIVTNSTISALRKTENGQIVVVTNHTELPPVDTVIWAIGRDPSTKGIGLEAAGVSVNERGYIKVDEFQYTGAQGVFAVGDVTGNKELTPVAIAAGRRLAERLFNKQEGLKFDYENIPSVVFSHPPIGTVGLTEKEAIAKYGKENVKVYNSSFTNMYYAVVDDYKPKTFMKLIVTGKEEKVVGIHSIGIGSDEMIQGFAVAIKMGANKSDLDNTCAIHPTASEEMVLFM</sequence>
<dbReference type="GO" id="GO:0045454">
    <property type="term" value="P:cell redox homeostasis"/>
    <property type="evidence" value="ECO:0007669"/>
    <property type="project" value="InterPro"/>
</dbReference>
<accession>D3BD10</accession>
<dbReference type="Gene3D" id="3.50.50.60">
    <property type="entry name" value="FAD/NAD(P)-binding domain"/>
    <property type="match status" value="2"/>
</dbReference>
<dbReference type="FunCoup" id="D3BD10">
    <property type="interactions" value="782"/>
</dbReference>
<evidence type="ECO:0000256" key="4">
    <source>
        <dbReference type="ARBA" id="ARBA00022827"/>
    </source>
</evidence>
<comment type="function">
    <text evidence="12">Catalyzes the reduction of glutathione disulfide (GSSG) to reduced glutathione (GSH). Constitutes the major mechanism to maintain a high GSH:GSSG ratio in the cytosol.</text>
</comment>
<dbReference type="InterPro" id="IPR001100">
    <property type="entry name" value="Pyr_nuc-diS_OxRdtase"/>
</dbReference>
<dbReference type="InterPro" id="IPR004099">
    <property type="entry name" value="Pyr_nucl-diS_OxRdtase_dimer"/>
</dbReference>
<dbReference type="PANTHER" id="PTHR42737">
    <property type="entry name" value="GLUTATHIONE REDUCTASE"/>
    <property type="match status" value="1"/>
</dbReference>
<dbReference type="GO" id="GO:0005739">
    <property type="term" value="C:mitochondrion"/>
    <property type="evidence" value="ECO:0007669"/>
    <property type="project" value="TreeGrafter"/>
</dbReference>
<keyword evidence="5 11" id="KW-0560">Oxidoreductase</keyword>
<comment type="subunit">
    <text evidence="2">Homodimer.</text>
</comment>
<keyword evidence="9" id="KW-0520">NAD</keyword>
<dbReference type="Pfam" id="PF07992">
    <property type="entry name" value="Pyr_redox_2"/>
    <property type="match status" value="1"/>
</dbReference>
<dbReference type="InterPro" id="IPR016156">
    <property type="entry name" value="FAD/NAD-linked_Rdtase_dimer_sf"/>
</dbReference>
<dbReference type="Gene3D" id="3.30.390.30">
    <property type="match status" value="1"/>
</dbReference>
<dbReference type="GO" id="GO:0004362">
    <property type="term" value="F:glutathione-disulfide reductase (NADPH) activity"/>
    <property type="evidence" value="ECO:0007669"/>
    <property type="project" value="UniProtKB-EC"/>
</dbReference>
<evidence type="ECO:0000256" key="3">
    <source>
        <dbReference type="ARBA" id="ARBA00022630"/>
    </source>
</evidence>
<feature type="disulfide bond" description="Redox-active" evidence="10">
    <location>
        <begin position="43"/>
        <end position="48"/>
    </location>
</feature>
<comment type="subcellular location">
    <subcellularLocation>
        <location evidence="12">Cytoplasm</location>
    </subcellularLocation>
</comment>
<keyword evidence="6" id="KW-1015">Disulfide bond</keyword>
<keyword evidence="16" id="KW-1185">Reference proteome</keyword>
<comment type="similarity">
    <text evidence="1 11">Belongs to the class-I pyridine nucleotide-disulfide oxidoreductase family.</text>
</comment>
<dbReference type="NCBIfam" id="NF004776">
    <property type="entry name" value="PRK06116.1"/>
    <property type="match status" value="1"/>
</dbReference>
<reference evidence="15 16" key="1">
    <citation type="journal article" date="2011" name="Genome Res.">
        <title>Phylogeny-wide analysis of social amoeba genomes highlights ancient origins for complex intercellular communication.</title>
        <authorList>
            <person name="Heidel A.J."/>
            <person name="Lawal H.M."/>
            <person name="Felder M."/>
            <person name="Schilde C."/>
            <person name="Helps N.R."/>
            <person name="Tunggal B."/>
            <person name="Rivero F."/>
            <person name="John U."/>
            <person name="Schleicher M."/>
            <person name="Eichinger L."/>
            <person name="Platzer M."/>
            <person name="Noegel A.A."/>
            <person name="Schaap P."/>
            <person name="Gloeckner G."/>
        </authorList>
    </citation>
    <scope>NUCLEOTIDE SEQUENCE [LARGE SCALE GENOMIC DNA]</scope>
    <source>
        <strain evidence="16">ATCC 26659 / Pp 5 / PN500</strain>
    </source>
</reference>
<proteinExistence type="inferred from homology"/>
<evidence type="ECO:0000256" key="6">
    <source>
        <dbReference type="ARBA" id="ARBA00023157"/>
    </source>
</evidence>
<dbReference type="PRINTS" id="PR00411">
    <property type="entry name" value="PNDRDTASEI"/>
</dbReference>
<dbReference type="PRINTS" id="PR00368">
    <property type="entry name" value="FADPNR"/>
</dbReference>
<evidence type="ECO:0000259" key="13">
    <source>
        <dbReference type="Pfam" id="PF02852"/>
    </source>
</evidence>
<dbReference type="FunFam" id="3.50.50.60:FF:000235">
    <property type="entry name" value="Glutathione reductase"/>
    <property type="match status" value="1"/>
</dbReference>
<dbReference type="STRING" id="670386.D3BD10"/>
<dbReference type="GO" id="GO:0050661">
    <property type="term" value="F:NADP binding"/>
    <property type="evidence" value="ECO:0007669"/>
    <property type="project" value="InterPro"/>
</dbReference>
<dbReference type="GO" id="GO:0006749">
    <property type="term" value="P:glutathione metabolic process"/>
    <property type="evidence" value="ECO:0007669"/>
    <property type="project" value="InterPro"/>
</dbReference>
<feature type="domain" description="Pyridine nucleotide-disulphide oxidoreductase dimerisation" evidence="13">
    <location>
        <begin position="340"/>
        <end position="449"/>
    </location>
</feature>
<keyword evidence="12" id="KW-0963">Cytoplasm</keyword>
<feature type="binding site" evidence="9">
    <location>
        <position position="263"/>
    </location>
    <ligand>
        <name>NAD(+)</name>
        <dbReference type="ChEBI" id="CHEBI:57540"/>
    </ligand>
</feature>
<dbReference type="PIRSF" id="PIRSF000350">
    <property type="entry name" value="Mercury_reductase_MerA"/>
    <property type="match status" value="1"/>
</dbReference>
<feature type="domain" description="FAD/NAD(P)-binding" evidence="14">
    <location>
        <begin position="7"/>
        <end position="319"/>
    </location>
</feature>
<dbReference type="Proteomes" id="UP000001396">
    <property type="component" value="Unassembled WGS sequence"/>
</dbReference>
<evidence type="ECO:0000256" key="7">
    <source>
        <dbReference type="ARBA" id="ARBA00023284"/>
    </source>
</evidence>
<dbReference type="OMA" id="MSKHYDY"/>
<dbReference type="Pfam" id="PF02852">
    <property type="entry name" value="Pyr_redox_dim"/>
    <property type="match status" value="1"/>
</dbReference>
<dbReference type="GO" id="GO:0050660">
    <property type="term" value="F:flavin adenine dinucleotide binding"/>
    <property type="evidence" value="ECO:0007669"/>
    <property type="project" value="InterPro"/>
</dbReference>
<evidence type="ECO:0000259" key="14">
    <source>
        <dbReference type="Pfam" id="PF07992"/>
    </source>
</evidence>
<dbReference type="EC" id="1.8.1.7" evidence="12"/>
<dbReference type="InterPro" id="IPR036188">
    <property type="entry name" value="FAD/NAD-bd_sf"/>
</dbReference>
<evidence type="ECO:0000313" key="15">
    <source>
        <dbReference type="EMBL" id="EFA80802.1"/>
    </source>
</evidence>
<dbReference type="AlphaFoldDB" id="D3BD10"/>
<keyword evidence="12" id="KW-0521">NADP</keyword>
<feature type="active site" description="Proton acceptor" evidence="8">
    <location>
        <position position="441"/>
    </location>
</feature>
<dbReference type="InterPro" id="IPR023753">
    <property type="entry name" value="FAD/NAD-binding_dom"/>
</dbReference>
<dbReference type="FunFam" id="3.30.390.30:FF:000003">
    <property type="entry name" value="Glutathione reductase"/>
    <property type="match status" value="1"/>
</dbReference>
<dbReference type="SUPFAM" id="SSF55424">
    <property type="entry name" value="FAD/NAD-linked reductases, dimerisation (C-terminal) domain"/>
    <property type="match status" value="1"/>
</dbReference>
<dbReference type="GO" id="GO:0034599">
    <property type="term" value="P:cellular response to oxidative stress"/>
    <property type="evidence" value="ECO:0007669"/>
    <property type="project" value="TreeGrafter"/>
</dbReference>
<dbReference type="RefSeq" id="XP_020432921.1">
    <property type="nucleotide sequence ID" value="XM_020577247.1"/>
</dbReference>
<dbReference type="SUPFAM" id="SSF51905">
    <property type="entry name" value="FAD/NAD(P)-binding domain"/>
    <property type="match status" value="1"/>
</dbReference>
<dbReference type="InterPro" id="IPR006322">
    <property type="entry name" value="Glutathione_Rdtase_euk/bac"/>
</dbReference>
<name>D3BD10_HETP5</name>
<comment type="cofactor">
    <cofactor evidence="9">
        <name>FAD</name>
        <dbReference type="ChEBI" id="CHEBI:57692"/>
    </cofactor>
    <text evidence="9">Binds 1 FAD per subunit.</text>
</comment>
<evidence type="ECO:0000256" key="1">
    <source>
        <dbReference type="ARBA" id="ARBA00007532"/>
    </source>
</evidence>
<comment type="caution">
    <text evidence="15">The sequence shown here is derived from an EMBL/GenBank/DDBJ whole genome shotgun (WGS) entry which is preliminary data.</text>
</comment>
<comment type="catalytic activity">
    <reaction evidence="12">
        <text>2 glutathione + NADP(+) = glutathione disulfide + NADPH + H(+)</text>
        <dbReference type="Rhea" id="RHEA:11740"/>
        <dbReference type="ChEBI" id="CHEBI:15378"/>
        <dbReference type="ChEBI" id="CHEBI:57783"/>
        <dbReference type="ChEBI" id="CHEBI:57925"/>
        <dbReference type="ChEBI" id="CHEBI:58297"/>
        <dbReference type="ChEBI" id="CHEBI:58349"/>
        <dbReference type="EC" id="1.8.1.7"/>
    </reaction>
</comment>
<dbReference type="InParanoid" id="D3BD10"/>
<keyword evidence="9" id="KW-0547">Nucleotide-binding</keyword>
<dbReference type="GeneID" id="31361871"/>
<evidence type="ECO:0000313" key="16">
    <source>
        <dbReference type="Proteomes" id="UP000001396"/>
    </source>
</evidence>
<feature type="binding site" evidence="9">
    <location>
        <position position="304"/>
    </location>
    <ligand>
        <name>FAD</name>
        <dbReference type="ChEBI" id="CHEBI:57692"/>
    </ligand>
</feature>
<feature type="binding site" evidence="9">
    <location>
        <begin position="175"/>
        <end position="182"/>
    </location>
    <ligand>
        <name>NAD(+)</name>
        <dbReference type="ChEBI" id="CHEBI:57540"/>
    </ligand>
</feature>
<keyword evidence="7 11" id="KW-0676">Redox-active center</keyword>
<evidence type="ECO:0000256" key="12">
    <source>
        <dbReference type="RuleBase" id="RU365016"/>
    </source>
</evidence>
<dbReference type="InterPro" id="IPR046952">
    <property type="entry name" value="GSHR/TRXR-like"/>
</dbReference>
<evidence type="ECO:0000256" key="11">
    <source>
        <dbReference type="RuleBase" id="RU003691"/>
    </source>
</evidence>
<keyword evidence="4 9" id="KW-0274">FAD</keyword>
<evidence type="ECO:0000256" key="5">
    <source>
        <dbReference type="ARBA" id="ARBA00023002"/>
    </source>
</evidence>
<evidence type="ECO:0000256" key="8">
    <source>
        <dbReference type="PIRSR" id="PIRSR000350-2"/>
    </source>
</evidence>
<gene>
    <name evidence="15" type="primary">gsr</name>
    <name evidence="15" type="ORF">PPL_06389</name>
</gene>
<dbReference type="NCBIfam" id="TIGR01421">
    <property type="entry name" value="gluta_reduc_1"/>
    <property type="match status" value="1"/>
</dbReference>
<protein>
    <recommendedName>
        <fullName evidence="12">Glutathione reductase</fullName>
        <ecNumber evidence="12">1.8.1.7</ecNumber>
    </recommendedName>
</protein>
<feature type="binding site" evidence="9">
    <location>
        <position position="52"/>
    </location>
    <ligand>
        <name>FAD</name>
        <dbReference type="ChEBI" id="CHEBI:57692"/>
    </ligand>
</feature>
<dbReference type="PANTHER" id="PTHR42737:SF2">
    <property type="entry name" value="GLUTATHIONE REDUCTASE"/>
    <property type="match status" value="1"/>
</dbReference>
<evidence type="ECO:0000256" key="9">
    <source>
        <dbReference type="PIRSR" id="PIRSR000350-3"/>
    </source>
</evidence>
<dbReference type="InterPro" id="IPR012999">
    <property type="entry name" value="Pyr_OxRdtase_I_AS"/>
</dbReference>
<keyword evidence="3 11" id="KW-0285">Flavoprotein</keyword>
<evidence type="ECO:0000256" key="2">
    <source>
        <dbReference type="ARBA" id="ARBA00011738"/>
    </source>
</evidence>
<dbReference type="GO" id="GO:0005829">
    <property type="term" value="C:cytosol"/>
    <property type="evidence" value="ECO:0007669"/>
    <property type="project" value="TreeGrafter"/>
</dbReference>
<feature type="binding site" evidence="9">
    <location>
        <position position="116"/>
    </location>
    <ligand>
        <name>FAD</name>
        <dbReference type="ChEBI" id="CHEBI:57692"/>
    </ligand>
</feature>
<dbReference type="PROSITE" id="PS00076">
    <property type="entry name" value="PYRIDINE_REDOX_1"/>
    <property type="match status" value="1"/>
</dbReference>
<dbReference type="EMBL" id="ADBJ01000028">
    <property type="protein sequence ID" value="EFA80802.1"/>
    <property type="molecule type" value="Genomic_DNA"/>
</dbReference>
<organism evidence="15 16">
    <name type="scientific">Heterostelium pallidum (strain ATCC 26659 / Pp 5 / PN500)</name>
    <name type="common">Cellular slime mold</name>
    <name type="synonym">Polysphondylium pallidum</name>
    <dbReference type="NCBI Taxonomy" id="670386"/>
    <lineage>
        <taxon>Eukaryota</taxon>
        <taxon>Amoebozoa</taxon>
        <taxon>Evosea</taxon>
        <taxon>Eumycetozoa</taxon>
        <taxon>Dictyostelia</taxon>
        <taxon>Acytosteliales</taxon>
        <taxon>Acytosteliaceae</taxon>
        <taxon>Heterostelium</taxon>
    </lineage>
</organism>